<keyword evidence="9" id="KW-1185">Reference proteome</keyword>
<keyword evidence="3" id="KW-0833">Ubl conjugation pathway</keyword>
<dbReference type="InterPro" id="IPR002110">
    <property type="entry name" value="Ankyrin_rpt"/>
</dbReference>
<name>A0A8B6E0L4_MYTGA</name>
<evidence type="ECO:0000256" key="1">
    <source>
        <dbReference type="ARBA" id="ARBA00004906"/>
    </source>
</evidence>
<protein>
    <recommendedName>
        <fullName evidence="6">Protein fem-1 homolog B</fullName>
    </recommendedName>
</protein>
<organism evidence="8 9">
    <name type="scientific">Mytilus galloprovincialis</name>
    <name type="common">Mediterranean mussel</name>
    <dbReference type="NCBI Taxonomy" id="29158"/>
    <lineage>
        <taxon>Eukaryota</taxon>
        <taxon>Metazoa</taxon>
        <taxon>Spiralia</taxon>
        <taxon>Lophotrochozoa</taxon>
        <taxon>Mollusca</taxon>
        <taxon>Bivalvia</taxon>
        <taxon>Autobranchia</taxon>
        <taxon>Pteriomorphia</taxon>
        <taxon>Mytilida</taxon>
        <taxon>Mytiloidea</taxon>
        <taxon>Mytilidae</taxon>
        <taxon>Mytilinae</taxon>
        <taxon>Mytilus</taxon>
    </lineage>
</organism>
<comment type="caution">
    <text evidence="8">The sequence shown here is derived from an EMBL/GenBank/DDBJ whole genome shotgun (WGS) entry which is preliminary data.</text>
</comment>
<dbReference type="EMBL" id="UYJE01004284">
    <property type="protein sequence ID" value="VDI26768.1"/>
    <property type="molecule type" value="Genomic_DNA"/>
</dbReference>
<gene>
    <name evidence="8" type="ORF">MGAL_10B075968</name>
</gene>
<evidence type="ECO:0000256" key="5">
    <source>
        <dbReference type="ARBA" id="ARBA00038500"/>
    </source>
</evidence>
<comment type="pathway">
    <text evidence="1">Protein modification; protein ubiquitination.</text>
</comment>
<evidence type="ECO:0000313" key="9">
    <source>
        <dbReference type="Proteomes" id="UP000596742"/>
    </source>
</evidence>
<dbReference type="PANTHER" id="PTHR24173:SF78">
    <property type="entry name" value="PROTEIN FEM-1 HOMOLOG B"/>
    <property type="match status" value="1"/>
</dbReference>
<dbReference type="Pfam" id="PF00023">
    <property type="entry name" value="Ank"/>
    <property type="match status" value="2"/>
</dbReference>
<keyword evidence="2" id="KW-0677">Repeat</keyword>
<dbReference type="PANTHER" id="PTHR24173">
    <property type="entry name" value="ANKYRIN REPEAT CONTAINING"/>
    <property type="match status" value="1"/>
</dbReference>
<evidence type="ECO:0000256" key="6">
    <source>
        <dbReference type="ARBA" id="ARBA00072197"/>
    </source>
</evidence>
<dbReference type="OrthoDB" id="6054557at2759"/>
<dbReference type="Proteomes" id="UP000596742">
    <property type="component" value="Unassembled WGS sequence"/>
</dbReference>
<evidence type="ECO:0000256" key="4">
    <source>
        <dbReference type="ARBA" id="ARBA00023043"/>
    </source>
</evidence>
<dbReference type="PROSITE" id="PS50088">
    <property type="entry name" value="ANK_REPEAT"/>
    <property type="match status" value="1"/>
</dbReference>
<feature type="repeat" description="ANK" evidence="7">
    <location>
        <begin position="191"/>
        <end position="223"/>
    </location>
</feature>
<dbReference type="AlphaFoldDB" id="A0A8B6E0L4"/>
<evidence type="ECO:0000256" key="7">
    <source>
        <dbReference type="PROSITE-ProRule" id="PRU00023"/>
    </source>
</evidence>
<evidence type="ECO:0000313" key="8">
    <source>
        <dbReference type="EMBL" id="VDI26768.1"/>
    </source>
</evidence>
<reference evidence="8" key="1">
    <citation type="submission" date="2018-11" db="EMBL/GenBank/DDBJ databases">
        <authorList>
            <person name="Alioto T."/>
            <person name="Alioto T."/>
        </authorList>
    </citation>
    <scope>NUCLEOTIDE SEQUENCE</scope>
</reference>
<sequence>MSAELSNSEIEKIARIIHTCIDEDKSNKIISTLCMLTTSQRKSIVTFKIDGRPALCYACIKGNADIMKYLLDECDPDVEQKGLFKLPTWDNGIEAPSLWCATGLENGLDVIKLLTEHGADVNGLTSVKSTPLISACGSLNMPMVEYLVEHGANIRNITEKGYSCLMAAVANTELCAYLISKGASVNASSVDGYTALHHAAHSQKLETVKLLCRNGGSMTAKTNYEETPLKIAAFIGSSTVIKYFLDTYEFPVEEKCDAFDLIGCSLVDDDVTRCVLMWETALKLRFELINTITNTGRSVTPVSYLNCEVEIMSVETLRQLTDPNDFYIQALLKYSRIYGENHPVTIGKIIFRGAMYLDNGCYQQCLKLWKYAYTLRFKQDDPLNGETIQSVIRLVDMICEMEIQWGNKNTKERVKMTDVLDVFKMVVRQIEGSKSVLTIRRLSIIEQGNLQCLMTLTLHLIRLFQFIGGSVSERVEFIEQVAYLIQLDPRGINNQTLLHLAVDPNITKVGNVSLLKFPSVYVVDILLVCGANTNTRNDDGYDPLRHSIKFSDLSSGKVEN</sequence>
<evidence type="ECO:0000256" key="2">
    <source>
        <dbReference type="ARBA" id="ARBA00022737"/>
    </source>
</evidence>
<keyword evidence="4 7" id="KW-0040">ANK repeat</keyword>
<evidence type="ECO:0000256" key="3">
    <source>
        <dbReference type="ARBA" id="ARBA00022786"/>
    </source>
</evidence>
<dbReference type="SUPFAM" id="SSF48403">
    <property type="entry name" value="Ankyrin repeat"/>
    <property type="match status" value="2"/>
</dbReference>
<dbReference type="InterPro" id="IPR036770">
    <property type="entry name" value="Ankyrin_rpt-contain_sf"/>
</dbReference>
<dbReference type="Gene3D" id="1.25.40.20">
    <property type="entry name" value="Ankyrin repeat-containing domain"/>
    <property type="match status" value="2"/>
</dbReference>
<accession>A0A8B6E0L4</accession>
<comment type="similarity">
    <text evidence="5">Belongs to the fem-1 family.</text>
</comment>
<dbReference type="GO" id="GO:0005737">
    <property type="term" value="C:cytoplasm"/>
    <property type="evidence" value="ECO:0007669"/>
    <property type="project" value="UniProtKB-SubCell"/>
</dbReference>
<dbReference type="SMART" id="SM00248">
    <property type="entry name" value="ANK"/>
    <property type="match status" value="6"/>
</dbReference>
<proteinExistence type="inferred from homology"/>
<dbReference type="Pfam" id="PF12796">
    <property type="entry name" value="Ank_2"/>
    <property type="match status" value="1"/>
</dbReference>
<dbReference type="PROSITE" id="PS50297">
    <property type="entry name" value="ANK_REP_REGION"/>
    <property type="match status" value="1"/>
</dbReference>